<dbReference type="SUPFAM" id="SSF53474">
    <property type="entry name" value="alpha/beta-Hydrolases"/>
    <property type="match status" value="1"/>
</dbReference>
<dbReference type="InterPro" id="IPR005152">
    <property type="entry name" value="Lipase_secreted"/>
</dbReference>
<evidence type="ECO:0000313" key="3">
    <source>
        <dbReference type="Proteomes" id="UP001621418"/>
    </source>
</evidence>
<dbReference type="PANTHER" id="PTHR34853">
    <property type="match status" value="1"/>
</dbReference>
<feature type="signal peptide" evidence="1">
    <location>
        <begin position="1"/>
        <end position="31"/>
    </location>
</feature>
<proteinExistence type="predicted"/>
<dbReference type="PIRSF" id="PIRSF029171">
    <property type="entry name" value="Esterase_LipA"/>
    <property type="match status" value="1"/>
</dbReference>
<dbReference type="EMBL" id="CP109527">
    <property type="protein sequence ID" value="WTY36267.1"/>
    <property type="molecule type" value="Genomic_DNA"/>
</dbReference>
<feature type="chain" id="PRO_5046527874" evidence="1">
    <location>
        <begin position="32"/>
        <end position="383"/>
    </location>
</feature>
<dbReference type="RefSeq" id="WP_328657264.1">
    <property type="nucleotide sequence ID" value="NZ_CP108014.1"/>
</dbReference>
<accession>A0ABZ1N8G1</accession>
<evidence type="ECO:0000256" key="1">
    <source>
        <dbReference type="SAM" id="SignalP"/>
    </source>
</evidence>
<organism evidence="2 3">
    <name type="scientific">Nocardia salmonicida</name>
    <dbReference type="NCBI Taxonomy" id="53431"/>
    <lineage>
        <taxon>Bacteria</taxon>
        <taxon>Bacillati</taxon>
        <taxon>Actinomycetota</taxon>
        <taxon>Actinomycetes</taxon>
        <taxon>Mycobacteriales</taxon>
        <taxon>Nocardiaceae</taxon>
        <taxon>Nocardia</taxon>
    </lineage>
</organism>
<sequence length="383" mass="39248">MSTVSAWWRAIATVVLSAGVGVCAPVTVAHADAPGTVIAVVPQGDGFHGMSGAQVIDYWTRGVGGVPQPASGALYLPTGVAPAGGWPVATYDHGTTGLGAGCGGQSDPAGAPWPQSQVGQDIFLRHLVSKGFAVVAPDYLGLGRFDTGPHPYLGIDTEATATIDMLRAAHSVRDDLSPVWVATGMSQGGQAALGTAHRQVSYAPELDFRGTIAIDPESDVEKVATLLGPGNPDRLSGGILGFSASILAGLRAARPDAQVDSYLSPLGRQVVDEIGAMCSDAIDDRVADLTLGAMLSRSLGDEPLRSVMADYMTVPTSGYDAPILLLVNATDRTVPSPLHAALAAQFTAGGVNYTPVVGTGSHCELNPAMWAAIDEFLGRVVAG</sequence>
<dbReference type="Proteomes" id="UP001621418">
    <property type="component" value="Chromosome"/>
</dbReference>
<dbReference type="GeneID" id="91379291"/>
<keyword evidence="1" id="KW-0732">Signal</keyword>
<reference evidence="2 3" key="1">
    <citation type="submission" date="2022-10" db="EMBL/GenBank/DDBJ databases">
        <title>The complete genomes of actinobacterial strains from the NBC collection.</title>
        <authorList>
            <person name="Joergensen T.S."/>
            <person name="Alvarez Arevalo M."/>
            <person name="Sterndorff E.B."/>
            <person name="Faurdal D."/>
            <person name="Vuksanovic O."/>
            <person name="Mourched A.-S."/>
            <person name="Charusanti P."/>
            <person name="Shaw S."/>
            <person name="Blin K."/>
            <person name="Weber T."/>
        </authorList>
    </citation>
    <scope>NUCLEOTIDE SEQUENCE [LARGE SCALE GENOMIC DNA]</scope>
    <source>
        <strain evidence="2 3">NBC_01413</strain>
    </source>
</reference>
<gene>
    <name evidence="2" type="ORF">OG308_34410</name>
</gene>
<protein>
    <submittedName>
        <fullName evidence="2">Lipase family protein</fullName>
    </submittedName>
</protein>
<keyword evidence="3" id="KW-1185">Reference proteome</keyword>
<dbReference type="Pfam" id="PF03583">
    <property type="entry name" value="LIP"/>
    <property type="match status" value="1"/>
</dbReference>
<dbReference type="PANTHER" id="PTHR34853:SF1">
    <property type="entry name" value="LIPASE 5"/>
    <property type="match status" value="1"/>
</dbReference>
<name>A0ABZ1N8G1_9NOCA</name>
<dbReference type="Gene3D" id="3.40.50.1820">
    <property type="entry name" value="alpha/beta hydrolase"/>
    <property type="match status" value="1"/>
</dbReference>
<dbReference type="InterPro" id="IPR029058">
    <property type="entry name" value="AB_hydrolase_fold"/>
</dbReference>
<evidence type="ECO:0000313" key="2">
    <source>
        <dbReference type="EMBL" id="WTY36267.1"/>
    </source>
</evidence>